<keyword evidence="2" id="KW-1185">Reference proteome</keyword>
<evidence type="ECO:0000313" key="2">
    <source>
        <dbReference type="Proteomes" id="UP000266861"/>
    </source>
</evidence>
<accession>A0A397J627</accession>
<protein>
    <submittedName>
        <fullName evidence="1">Uncharacterized protein</fullName>
    </submittedName>
</protein>
<dbReference type="EMBL" id="PQFF01000128">
    <property type="protein sequence ID" value="RHZ80270.1"/>
    <property type="molecule type" value="Genomic_DNA"/>
</dbReference>
<reference evidence="1 2" key="1">
    <citation type="submission" date="2018-08" db="EMBL/GenBank/DDBJ databases">
        <title>Genome and evolution of the arbuscular mycorrhizal fungus Diversispora epigaea (formerly Glomus versiforme) and its bacterial endosymbionts.</title>
        <authorList>
            <person name="Sun X."/>
            <person name="Fei Z."/>
            <person name="Harrison M."/>
        </authorList>
    </citation>
    <scope>NUCLEOTIDE SEQUENCE [LARGE SCALE GENOMIC DNA]</scope>
    <source>
        <strain evidence="1 2">IT104</strain>
    </source>
</reference>
<sequence length="84" mass="9702">MEAIKMDKEVPFSSDQIKNNIYKLKNKLGKVSTSLYRHLYFTVDDISIHNLTWEDSLASQVISDKLELVKQLSTNLKKAFKKLA</sequence>
<evidence type="ECO:0000313" key="1">
    <source>
        <dbReference type="EMBL" id="RHZ80270.1"/>
    </source>
</evidence>
<gene>
    <name evidence="1" type="ORF">Glove_137g88</name>
</gene>
<name>A0A397J627_9GLOM</name>
<comment type="caution">
    <text evidence="1">The sequence shown here is derived from an EMBL/GenBank/DDBJ whole genome shotgun (WGS) entry which is preliminary data.</text>
</comment>
<dbReference type="AlphaFoldDB" id="A0A397J627"/>
<proteinExistence type="predicted"/>
<organism evidence="1 2">
    <name type="scientific">Diversispora epigaea</name>
    <dbReference type="NCBI Taxonomy" id="1348612"/>
    <lineage>
        <taxon>Eukaryota</taxon>
        <taxon>Fungi</taxon>
        <taxon>Fungi incertae sedis</taxon>
        <taxon>Mucoromycota</taxon>
        <taxon>Glomeromycotina</taxon>
        <taxon>Glomeromycetes</taxon>
        <taxon>Diversisporales</taxon>
        <taxon>Diversisporaceae</taxon>
        <taxon>Diversispora</taxon>
    </lineage>
</organism>
<dbReference type="Proteomes" id="UP000266861">
    <property type="component" value="Unassembled WGS sequence"/>
</dbReference>